<protein>
    <submittedName>
        <fullName evidence="4">Zn-dependent amino-or carboxypeptidase, M28 family</fullName>
    </submittedName>
</protein>
<proteinExistence type="predicted"/>
<dbReference type="AlphaFoldDB" id="A0A1C5KCZ0"/>
<keyword evidence="4" id="KW-0121">Carboxypeptidase</keyword>
<keyword evidence="5" id="KW-1185">Reference proteome</keyword>
<dbReference type="PANTHER" id="PTHR12147">
    <property type="entry name" value="METALLOPEPTIDASE M28 FAMILY MEMBER"/>
    <property type="match status" value="1"/>
</dbReference>
<evidence type="ECO:0000313" key="4">
    <source>
        <dbReference type="EMBL" id="SCG80662.1"/>
    </source>
</evidence>
<dbReference type="RefSeq" id="WP_408630621.1">
    <property type="nucleotide sequence ID" value="NZ_LT607750.1"/>
</dbReference>
<feature type="transmembrane region" description="Helical" evidence="2">
    <location>
        <begin position="486"/>
        <end position="505"/>
    </location>
</feature>
<keyword evidence="4" id="KW-0378">Hydrolase</keyword>
<feature type="transmembrane region" description="Helical" evidence="2">
    <location>
        <begin position="391"/>
        <end position="413"/>
    </location>
</feature>
<dbReference type="Gene3D" id="3.40.630.10">
    <property type="entry name" value="Zn peptidases"/>
    <property type="match status" value="1"/>
</dbReference>
<gene>
    <name evidence="4" type="ORF">GA0070609_6568</name>
</gene>
<feature type="compositionally biased region" description="Pro residues" evidence="1">
    <location>
        <begin position="1"/>
        <end position="10"/>
    </location>
</feature>
<dbReference type="InterPro" id="IPR007484">
    <property type="entry name" value="Peptidase_M28"/>
</dbReference>
<evidence type="ECO:0000259" key="3">
    <source>
        <dbReference type="Pfam" id="PF04389"/>
    </source>
</evidence>
<feature type="region of interest" description="Disordered" evidence="1">
    <location>
        <begin position="1"/>
        <end position="21"/>
    </location>
</feature>
<accession>A0A1C5KCZ0</accession>
<feature type="transmembrane region" description="Helical" evidence="2">
    <location>
        <begin position="433"/>
        <end position="453"/>
    </location>
</feature>
<feature type="transmembrane region" description="Helical" evidence="2">
    <location>
        <begin position="357"/>
        <end position="379"/>
    </location>
</feature>
<organism evidence="4 5">
    <name type="scientific">Micromonospora echinaurantiaca</name>
    <dbReference type="NCBI Taxonomy" id="47857"/>
    <lineage>
        <taxon>Bacteria</taxon>
        <taxon>Bacillati</taxon>
        <taxon>Actinomycetota</taxon>
        <taxon>Actinomycetes</taxon>
        <taxon>Micromonosporales</taxon>
        <taxon>Micromonosporaceae</taxon>
        <taxon>Micromonospora</taxon>
    </lineage>
</organism>
<feature type="transmembrane region" description="Helical" evidence="2">
    <location>
        <begin position="460"/>
        <end position="480"/>
    </location>
</feature>
<dbReference type="PROSITE" id="PS51318">
    <property type="entry name" value="TAT"/>
    <property type="match status" value="1"/>
</dbReference>
<dbReference type="Proteomes" id="UP000198217">
    <property type="component" value="Chromosome I"/>
</dbReference>
<keyword evidence="2" id="KW-0472">Membrane</keyword>
<dbReference type="SUPFAM" id="SSF53187">
    <property type="entry name" value="Zn-dependent exopeptidases"/>
    <property type="match status" value="1"/>
</dbReference>
<dbReference type="GO" id="GO:0004180">
    <property type="term" value="F:carboxypeptidase activity"/>
    <property type="evidence" value="ECO:0007669"/>
    <property type="project" value="UniProtKB-KW"/>
</dbReference>
<dbReference type="Pfam" id="PF04389">
    <property type="entry name" value="Peptidase_M28"/>
    <property type="match status" value="1"/>
</dbReference>
<dbReference type="InterPro" id="IPR006311">
    <property type="entry name" value="TAT_signal"/>
</dbReference>
<keyword evidence="4" id="KW-0645">Protease</keyword>
<dbReference type="GO" id="GO:0006508">
    <property type="term" value="P:proteolysis"/>
    <property type="evidence" value="ECO:0007669"/>
    <property type="project" value="InterPro"/>
</dbReference>
<name>A0A1C5KCZ0_9ACTN</name>
<evidence type="ECO:0000256" key="1">
    <source>
        <dbReference type="SAM" id="MobiDB-lite"/>
    </source>
</evidence>
<reference evidence="4 5" key="1">
    <citation type="submission" date="2016-06" db="EMBL/GenBank/DDBJ databases">
        <authorList>
            <person name="Kjaerup R.B."/>
            <person name="Dalgaard T.S."/>
            <person name="Juul-Madsen H.R."/>
        </authorList>
    </citation>
    <scope>NUCLEOTIDE SEQUENCE [LARGE SCALE GENOMIC DNA]</scope>
    <source>
        <strain evidence="4 5">DSM 43904</strain>
    </source>
</reference>
<feature type="transmembrane region" description="Helical" evidence="2">
    <location>
        <begin position="512"/>
        <end position="536"/>
    </location>
</feature>
<keyword evidence="2" id="KW-1133">Transmembrane helix</keyword>
<feature type="compositionally biased region" description="Low complexity" evidence="1">
    <location>
        <begin position="11"/>
        <end position="21"/>
    </location>
</feature>
<keyword evidence="2" id="KW-0812">Transmembrane</keyword>
<feature type="transmembrane region" description="Helical" evidence="2">
    <location>
        <begin position="583"/>
        <end position="605"/>
    </location>
</feature>
<dbReference type="GO" id="GO:0008235">
    <property type="term" value="F:metalloexopeptidase activity"/>
    <property type="evidence" value="ECO:0007669"/>
    <property type="project" value="InterPro"/>
</dbReference>
<feature type="domain" description="Peptidase M28" evidence="3">
    <location>
        <begin position="139"/>
        <end position="326"/>
    </location>
</feature>
<evidence type="ECO:0000256" key="2">
    <source>
        <dbReference type="SAM" id="Phobius"/>
    </source>
</evidence>
<dbReference type="EMBL" id="LT607750">
    <property type="protein sequence ID" value="SCG80662.1"/>
    <property type="molecule type" value="Genomic_DNA"/>
</dbReference>
<feature type="transmembrane region" description="Helical" evidence="2">
    <location>
        <begin position="34"/>
        <end position="53"/>
    </location>
</feature>
<evidence type="ECO:0000313" key="5">
    <source>
        <dbReference type="Proteomes" id="UP000198217"/>
    </source>
</evidence>
<feature type="transmembrane region" description="Helical" evidence="2">
    <location>
        <begin position="542"/>
        <end position="562"/>
    </location>
</feature>
<sequence length="806" mass="82652">MGAPPTPAPEHAPTRPGSPVLAADRAFARPRRRLLAAVAALVALLAVGAGALLDLRTPAPRPADAPPGEFSAARAYENVKVIAARPHVAGSPANDQVRAHVEGVLRGLGLETEVQDTVAPEAGQLSGAAGGATLARVRNVVARLPGTDPTGKVFLVAHYDSVQTGPGGNDDAAGTSAILEVARALAAGPRPRNDIVFVLTDAEEACLCGASAFAASHPLAADGGVVLNLEARGSTGPVIMFETSRNNAKLVDVFGRAAPHPVGTSFAVEIYRALPNDTDFTAFLDRDFLGLNSAYIDGGAIYHTPLDTPAALDRASLQQHGDNALGLAREFGRVDLATLRAGQDATYFPVPGGLVHYPGWLTLPLALVALAAVVALSWLTRRRGRATTGRLVAGFGLALVPIVAAPVAAQLLWAVVTAIRPGYAELLDPYRPIWYRLAVVALAAAILFAWYALTRRRIGPAALAVGALGWLALLGVLLAVLVPGGAYLLTLPALAGTLGGLAALATRLDGPWPVVAVTAAGAVAVIILLPTVVLLFPALGMAMGGVAALVAVLLGLAALPVVDLLHPQAGGQRGLVALRARRLGALPAAAGALAAVVFAGVGLAVDRFDAAHPAPTHLMYALDAGTGQARWLSHEADPQPWTGQYVDGPVSVTDDFPGLGDGDLLGGPAQAANLPAPKLDVLADSTAGGERTLRLWLTPQRPVRLATLHVDSATATVLRAEVAGRPVPVEARDGKWGFGVVFHAPPAEGIEVTLTVTPKAGQVALRAMDASDGLDALPGFRPRPADVGVVGSHSSEMLAVARTYPL</sequence>
<dbReference type="InterPro" id="IPR045175">
    <property type="entry name" value="M28_fam"/>
</dbReference>
<dbReference type="PANTHER" id="PTHR12147:SF26">
    <property type="entry name" value="PEPTIDASE M28 DOMAIN-CONTAINING PROTEIN"/>
    <property type="match status" value="1"/>
</dbReference>